<evidence type="ECO:0000259" key="1">
    <source>
        <dbReference type="Pfam" id="PF04851"/>
    </source>
</evidence>
<evidence type="ECO:0000259" key="2">
    <source>
        <dbReference type="Pfam" id="PF19778"/>
    </source>
</evidence>
<dbReference type="InterPro" id="IPR006935">
    <property type="entry name" value="Helicase/UvrB_N"/>
</dbReference>
<dbReference type="GO" id="GO:0005524">
    <property type="term" value="F:ATP binding"/>
    <property type="evidence" value="ECO:0007669"/>
    <property type="project" value="InterPro"/>
</dbReference>
<gene>
    <name evidence="3" type="ORF">A3B34_02575</name>
</gene>
<dbReference type="GO" id="GO:0005829">
    <property type="term" value="C:cytosol"/>
    <property type="evidence" value="ECO:0007669"/>
    <property type="project" value="TreeGrafter"/>
</dbReference>
<dbReference type="PANTHER" id="PTHR47396">
    <property type="entry name" value="TYPE I RESTRICTION ENZYME ECOKI R PROTEIN"/>
    <property type="match status" value="1"/>
</dbReference>
<dbReference type="STRING" id="1802279.A3B34_02575"/>
<protein>
    <submittedName>
        <fullName evidence="3">Uncharacterized protein</fullName>
    </submittedName>
</protein>
<feature type="domain" description="Type III restriction enzyme C-terminal endonuclease" evidence="2">
    <location>
        <begin position="718"/>
        <end position="807"/>
    </location>
</feature>
<dbReference type="InterPro" id="IPR050742">
    <property type="entry name" value="Helicase_Restrict-Modif_Enz"/>
</dbReference>
<dbReference type="GO" id="GO:0015668">
    <property type="term" value="F:type III site-specific deoxyribonuclease activity"/>
    <property type="evidence" value="ECO:0007669"/>
    <property type="project" value="InterPro"/>
</dbReference>
<dbReference type="PANTHER" id="PTHR47396:SF1">
    <property type="entry name" value="ATP-DEPENDENT HELICASE IRC3-RELATED"/>
    <property type="match status" value="1"/>
</dbReference>
<reference evidence="3 4" key="1">
    <citation type="journal article" date="2016" name="Nat. Commun.">
        <title>Thousands of microbial genomes shed light on interconnected biogeochemical processes in an aquifer system.</title>
        <authorList>
            <person name="Anantharaman K."/>
            <person name="Brown C.T."/>
            <person name="Hug L.A."/>
            <person name="Sharon I."/>
            <person name="Castelle C.J."/>
            <person name="Probst A.J."/>
            <person name="Thomas B.C."/>
            <person name="Singh A."/>
            <person name="Wilkins M.J."/>
            <person name="Karaoz U."/>
            <person name="Brodie E.L."/>
            <person name="Williams K.H."/>
            <person name="Hubbard S.S."/>
            <person name="Banfield J.F."/>
        </authorList>
    </citation>
    <scope>NUCLEOTIDE SEQUENCE [LARGE SCALE GENOMIC DNA]</scope>
</reference>
<dbReference type="Gene3D" id="3.40.50.300">
    <property type="entry name" value="P-loop containing nucleotide triphosphate hydrolases"/>
    <property type="match status" value="2"/>
</dbReference>
<dbReference type="InterPro" id="IPR027417">
    <property type="entry name" value="P-loop_NTPase"/>
</dbReference>
<dbReference type="GO" id="GO:0003677">
    <property type="term" value="F:DNA binding"/>
    <property type="evidence" value="ECO:0007669"/>
    <property type="project" value="InterPro"/>
</dbReference>
<dbReference type="AlphaFoldDB" id="A0A1G2L7M5"/>
<sequence>MPNPFQIKEKNGRRMSASPIVNALREAVFDWRKRGYEGASETTKKLLNFWFEEEHKNFQYYFAQREAVETLVFLYEVQALRTFFDIWRKFDTAQKIDPRAAEEVCPRYVFKMATGSGKTKVMSLVIVWSYFHKLYESNSPLAKNFVLIAPNIIVFERLKEDFADGKIFKDDPLIPPSWIDDWSMKVLLQDEFATANPNGNIYLTNIHRLYEKEESGEENPIIDLIGKKPSGAIEVSGKELIHQILSHNDLMVLNDEAHHVHDENLAWYQIIVNLQNQIKESNGVGLSAHLDFSATPKRQTGTLFPQVVVDYSLAEAIEDAIVKRPILPDEKSTKDFRETATDNAAMRYKPWIDLGVSRWQKYRDTLAKSNRKPVLFVMADDTASAKQIQDYLESQYEELKGKILELHIKVTRSGDISESKSNLEYLKQLREAARKIDSKDNPYHAIVSVLMLREGWDVKNVTVIVGLRPYTATANILPEQTIGRGLRRMDASNLNWREKVDIIGTPAFEEFVRQLEKEQVEFETGSMDEPPAYKVIYVEERKVDQFDIAIPPLTPAIVRESRNIANLTIEKLEKRVVRRKKYKEDEIKNIIFIDALTKEKVDEHAYRMEYPKNPESVISFYTKIVLQQTKNTGQFATLYPVMRDYIQDTLFGEKVDLGDQQILKQLSEPDAQQAVYEVFSDAINNLTLVEQSVESGGEYLKASQANGFEWSGETYDGEKQIFNLVACDSNYEARFAQFLDRADDVIAYAKNNRYVHFQVEYLSYKGGMRYYYPDFVVRTKDGMFVVETKGLEDLEVARKDERIKEWCKDASRITGQRWQYLKVLEDDFKRYSFNEFKDVANFLGRGTGALATLL</sequence>
<accession>A0A1G2L7M5</accession>
<evidence type="ECO:0000313" key="3">
    <source>
        <dbReference type="EMBL" id="OHA06811.1"/>
    </source>
</evidence>
<name>A0A1G2L7M5_9BACT</name>
<dbReference type="EMBL" id="MHQR01000032">
    <property type="protein sequence ID" value="OHA06811.1"/>
    <property type="molecule type" value="Genomic_DNA"/>
</dbReference>
<organism evidence="3 4">
    <name type="scientific">Candidatus Sungbacteria bacterium RIFCSPLOWO2_01_FULL_54_21</name>
    <dbReference type="NCBI Taxonomy" id="1802279"/>
    <lineage>
        <taxon>Bacteria</taxon>
        <taxon>Candidatus Sungiibacteriota</taxon>
    </lineage>
</organism>
<comment type="caution">
    <text evidence="3">The sequence shown here is derived from an EMBL/GenBank/DDBJ whole genome shotgun (WGS) entry which is preliminary data.</text>
</comment>
<dbReference type="InterPro" id="IPR045572">
    <property type="entry name" value="RE_endonuc_C"/>
</dbReference>
<dbReference type="SUPFAM" id="SSF52540">
    <property type="entry name" value="P-loop containing nucleoside triphosphate hydrolases"/>
    <property type="match status" value="2"/>
</dbReference>
<dbReference type="Pfam" id="PF04851">
    <property type="entry name" value="ResIII"/>
    <property type="match status" value="1"/>
</dbReference>
<dbReference type="Proteomes" id="UP000176510">
    <property type="component" value="Unassembled WGS sequence"/>
</dbReference>
<dbReference type="Pfam" id="PF19778">
    <property type="entry name" value="RE_endonuc"/>
    <property type="match status" value="1"/>
</dbReference>
<evidence type="ECO:0000313" key="4">
    <source>
        <dbReference type="Proteomes" id="UP000176510"/>
    </source>
</evidence>
<feature type="domain" description="Helicase/UvrB N-terminal" evidence="1">
    <location>
        <begin position="81"/>
        <end position="298"/>
    </location>
</feature>
<proteinExistence type="predicted"/>